<dbReference type="Gene3D" id="3.10.310.10">
    <property type="entry name" value="Diaminopimelate Epimerase, Chain A, domain 1"/>
    <property type="match status" value="2"/>
</dbReference>
<dbReference type="Pfam" id="PF02567">
    <property type="entry name" value="PhzC-PhzF"/>
    <property type="match status" value="1"/>
</dbReference>
<protein>
    <submittedName>
        <fullName evidence="1">Trans-2,3-dihydro-3-hydroxyanthranilate isomerase</fullName>
    </submittedName>
</protein>
<dbReference type="PIRSF" id="PIRSF016184">
    <property type="entry name" value="PhzC_PhzF"/>
    <property type="match status" value="1"/>
</dbReference>
<organism evidence="1 2">
    <name type="scientific">Halovenus aranensis</name>
    <dbReference type="NCBI Taxonomy" id="890420"/>
    <lineage>
        <taxon>Archaea</taxon>
        <taxon>Methanobacteriati</taxon>
        <taxon>Methanobacteriota</taxon>
        <taxon>Stenosarchaea group</taxon>
        <taxon>Halobacteria</taxon>
        <taxon>Halobacteriales</taxon>
        <taxon>Haloarculaceae</taxon>
        <taxon>Halovenus</taxon>
    </lineage>
</organism>
<evidence type="ECO:0000313" key="2">
    <source>
        <dbReference type="Proteomes" id="UP000198856"/>
    </source>
</evidence>
<dbReference type="GO" id="GO:0016853">
    <property type="term" value="F:isomerase activity"/>
    <property type="evidence" value="ECO:0007669"/>
    <property type="project" value="UniProtKB-KW"/>
</dbReference>
<keyword evidence="2" id="KW-1185">Reference proteome</keyword>
<evidence type="ECO:0000313" key="1">
    <source>
        <dbReference type="EMBL" id="SDJ93982.1"/>
    </source>
</evidence>
<dbReference type="OrthoDB" id="105902at2157"/>
<accession>A0A1G8XTM6</accession>
<reference evidence="1 2" key="1">
    <citation type="submission" date="2016-10" db="EMBL/GenBank/DDBJ databases">
        <authorList>
            <person name="de Groot N.N."/>
        </authorList>
    </citation>
    <scope>NUCLEOTIDE SEQUENCE [LARGE SCALE GENOMIC DNA]</scope>
    <source>
        <strain evidence="1 2">IBRC-M10015</strain>
    </source>
</reference>
<gene>
    <name evidence="1" type="ORF">SAMN05216226_11279</name>
</gene>
<dbReference type="NCBIfam" id="TIGR00654">
    <property type="entry name" value="PhzF_family"/>
    <property type="match status" value="1"/>
</dbReference>
<dbReference type="AlphaFoldDB" id="A0A1G8XTM6"/>
<dbReference type="PANTHER" id="PTHR13774">
    <property type="entry name" value="PHENAZINE BIOSYNTHESIS PROTEIN"/>
    <property type="match status" value="1"/>
</dbReference>
<dbReference type="RefSeq" id="WP_092703601.1">
    <property type="nucleotide sequence ID" value="NZ_FNFC01000012.1"/>
</dbReference>
<dbReference type="InterPro" id="IPR003719">
    <property type="entry name" value="Phenazine_PhzF-like"/>
</dbReference>
<keyword evidence="1" id="KW-0413">Isomerase</keyword>
<sequence length="292" mass="31651">MTHPFHIVDVFAREKYAGNQLAVVTDAGDLSGEEMQAIAAEMDYSETTFVTGEPTERGWPVRIFTPEEEVPFAGHPTLGTASVIRQKLADDTPESVTLDLKVGSVPVTVGRDGDESFLWMSQQPPEFGDELDHGELAAVLGLEATQVDDAWPVRVVSTGLPTIVVPLEDRAALEDIDLDRQAYDELVADRDAKLVHAVCPEPRDDDNDLAVRMFSPYYGVPEDPATGSANGCLAAYLSDVEYFGSPSVDARVEQGYEMGRPSLLLLHSEPDGEEIAVRVGGRVVPVARGDLL</sequence>
<dbReference type="EMBL" id="FNFC01000012">
    <property type="protein sequence ID" value="SDJ93982.1"/>
    <property type="molecule type" value="Genomic_DNA"/>
</dbReference>
<dbReference type="Proteomes" id="UP000198856">
    <property type="component" value="Unassembled WGS sequence"/>
</dbReference>
<dbReference type="GO" id="GO:0005737">
    <property type="term" value="C:cytoplasm"/>
    <property type="evidence" value="ECO:0007669"/>
    <property type="project" value="TreeGrafter"/>
</dbReference>
<name>A0A1G8XTM6_9EURY</name>
<dbReference type="PANTHER" id="PTHR13774:SF32">
    <property type="entry name" value="ANTISENSE-ENHANCING SEQUENCE 1"/>
    <property type="match status" value="1"/>
</dbReference>
<dbReference type="SUPFAM" id="SSF54506">
    <property type="entry name" value="Diaminopimelate epimerase-like"/>
    <property type="match status" value="1"/>
</dbReference>
<dbReference type="STRING" id="890420.SAMN05216226_11279"/>
<proteinExistence type="predicted"/>